<dbReference type="FunFam" id="1.20.1260.20:FF:000001">
    <property type="entry name" value="PPE family protein PPE41"/>
    <property type="match status" value="1"/>
</dbReference>
<dbReference type="EMBL" id="MLQM01000060">
    <property type="protein sequence ID" value="OHV03837.1"/>
    <property type="molecule type" value="Genomic_DNA"/>
</dbReference>
<evidence type="ECO:0000313" key="4">
    <source>
        <dbReference type="EMBL" id="OHV03837.1"/>
    </source>
</evidence>
<evidence type="ECO:0000259" key="3">
    <source>
        <dbReference type="Pfam" id="PF12484"/>
    </source>
</evidence>
<dbReference type="Pfam" id="PF00823">
    <property type="entry name" value="PPE"/>
    <property type="match status" value="1"/>
</dbReference>
<dbReference type="Proteomes" id="UP000179734">
    <property type="component" value="Unassembled WGS sequence"/>
</dbReference>
<dbReference type="PANTHER" id="PTHR46766:SF1">
    <property type="entry name" value="GLUTAMINE-RICH PROTEIN 2"/>
    <property type="match status" value="1"/>
</dbReference>
<accession>A0A1S1NM30</accession>
<evidence type="ECO:0000313" key="5">
    <source>
        <dbReference type="Proteomes" id="UP000179734"/>
    </source>
</evidence>
<dbReference type="GO" id="GO:0052572">
    <property type="term" value="P:response to host immune response"/>
    <property type="evidence" value="ECO:0007669"/>
    <property type="project" value="TreeGrafter"/>
</dbReference>
<dbReference type="Pfam" id="PF12484">
    <property type="entry name" value="PPE-SVP"/>
    <property type="match status" value="1"/>
</dbReference>
<dbReference type="InterPro" id="IPR038332">
    <property type="entry name" value="PPE_sf"/>
</dbReference>
<dbReference type="InterPro" id="IPR000030">
    <property type="entry name" value="PPE_dom"/>
</dbReference>
<evidence type="ECO:0000259" key="2">
    <source>
        <dbReference type="Pfam" id="PF00823"/>
    </source>
</evidence>
<keyword evidence="5" id="KW-1185">Reference proteome</keyword>
<dbReference type="InterPro" id="IPR022171">
    <property type="entry name" value="PPE_C"/>
</dbReference>
<dbReference type="Gene3D" id="1.20.1260.20">
    <property type="entry name" value="PPE superfamily"/>
    <property type="match status" value="1"/>
</dbReference>
<dbReference type="PANTHER" id="PTHR46766">
    <property type="entry name" value="GLUTAMINE-RICH PROTEIN 2"/>
    <property type="match status" value="1"/>
</dbReference>
<dbReference type="SUPFAM" id="SSF140459">
    <property type="entry name" value="PE/PPE dimer-like"/>
    <property type="match status" value="1"/>
</dbReference>
<gene>
    <name evidence="4" type="ORF">BKN37_13035</name>
</gene>
<sequence>MDFGALPPEVNSARIYSGAGSSSLTAAASAWNQLAAELNSAANGYESIITRLSSEEWLGPASASMADAVAPYVDWMNTTAAQAEQAATQAREAAAAYENALAATVHPSEVSTNRSQLQTLLSTNVLGQNTPAIAATEANYGEMWAQDAAAMYGYAGQSATATQVTPFTAPQPVTNAAGEAGQAAAVGQAASTAGNSQTSQLISAVQNALQSLSMSASTTSSTTASSTTSPIDTILSDLYSAFGLTYKSGEPIANLLAPWTTYVGAIQSSVAIPHFLTGFMNSTVALSKAAMPATAAAKAASDGAAAAAAGVPGVGGLGGGLLGGGPIAAGLGNAAAAGRLSVPPTWMASSPALNPMSSIPINSVSAASPDLGGAGNLLGGMPLAGAGAGAGGAGPKYGFRPTIMARPPSAG</sequence>
<feature type="domain" description="PPE family C-terminal" evidence="3">
    <location>
        <begin position="328"/>
        <end position="407"/>
    </location>
</feature>
<comment type="caution">
    <text evidence="4">The sequence shown here is derived from an EMBL/GenBank/DDBJ whole genome shotgun (WGS) entry which is preliminary data.</text>
</comment>
<comment type="similarity">
    <text evidence="1">Belongs to the mycobacterial PPE family.</text>
</comment>
<protein>
    <recommendedName>
        <fullName evidence="6">PPE family protein PPE26</fullName>
    </recommendedName>
</protein>
<name>A0A1S1NM30_9MYCO</name>
<organism evidence="4 5">
    <name type="scientific">Mycobacterium talmoniae</name>
    <dbReference type="NCBI Taxonomy" id="1858794"/>
    <lineage>
        <taxon>Bacteria</taxon>
        <taxon>Bacillati</taxon>
        <taxon>Actinomycetota</taxon>
        <taxon>Actinomycetes</taxon>
        <taxon>Mycobacteriales</taxon>
        <taxon>Mycobacteriaceae</taxon>
        <taxon>Mycobacterium</taxon>
    </lineage>
</organism>
<dbReference type="RefSeq" id="WP_071026422.1">
    <property type="nucleotide sequence ID" value="NZ_MLQM01000060.1"/>
</dbReference>
<evidence type="ECO:0008006" key="6">
    <source>
        <dbReference type="Google" id="ProtNLM"/>
    </source>
</evidence>
<proteinExistence type="inferred from homology"/>
<dbReference type="AlphaFoldDB" id="A0A1S1NM30"/>
<feature type="domain" description="PPE" evidence="2">
    <location>
        <begin position="2"/>
        <end position="165"/>
    </location>
</feature>
<evidence type="ECO:0000256" key="1">
    <source>
        <dbReference type="ARBA" id="ARBA00010652"/>
    </source>
</evidence>
<reference evidence="4 5" key="1">
    <citation type="submission" date="2016-10" db="EMBL/GenBank/DDBJ databases">
        <title>Genome sequence of Mycobacterium talmonii.</title>
        <authorList>
            <person name="Greninger A.L."/>
            <person name="Elliott B."/>
            <person name="Vasireddy S."/>
            <person name="Vasireddy R."/>
        </authorList>
    </citation>
    <scope>NUCLEOTIDE SEQUENCE [LARGE SCALE GENOMIC DNA]</scope>
    <source>
        <strain evidence="5">NE-TNMC-100812</strain>
    </source>
</reference>